<dbReference type="GO" id="GO:0030272">
    <property type="term" value="F:5-formyltetrahydrofolate cyclo-ligase activity"/>
    <property type="evidence" value="ECO:0007669"/>
    <property type="project" value="UniProtKB-EC"/>
</dbReference>
<sequence>MPTTRQQLRRNIRQQRRQLSPAVQRRHALLMQQQICQTLWFRQARHIALYLPSDGEISPEPLIQLCWKLKKTVYLPVLHPILHNRLWFLPYHAHSPMRLNSYKIREPRLLKAPRRPAWALDLVCLPLVAFDSEGGRLGMGGGYYDRTFNFKLKSQGIKGPKLVGLAHALQQVDKLPLENWDVPLTGIATEKQIFSFNC</sequence>
<comment type="similarity">
    <text evidence="1 5">Belongs to the 5-formyltetrahydrofolate cyclo-ligase family.</text>
</comment>
<dbReference type="SUPFAM" id="SSF100950">
    <property type="entry name" value="NagB/RpiA/CoA transferase-like"/>
    <property type="match status" value="1"/>
</dbReference>
<dbReference type="EMBL" id="JMSZ01000010">
    <property type="protein sequence ID" value="KDE41107.1"/>
    <property type="molecule type" value="Genomic_DNA"/>
</dbReference>
<keyword evidence="3 4" id="KW-0067">ATP-binding</keyword>
<evidence type="ECO:0000313" key="6">
    <source>
        <dbReference type="EMBL" id="KDE41107.1"/>
    </source>
</evidence>
<evidence type="ECO:0000256" key="3">
    <source>
        <dbReference type="ARBA" id="ARBA00022840"/>
    </source>
</evidence>
<keyword evidence="5" id="KW-0479">Metal-binding</keyword>
<dbReference type="NCBIfam" id="TIGR02727">
    <property type="entry name" value="MTHFS_bact"/>
    <property type="match status" value="1"/>
</dbReference>
<dbReference type="GO" id="GO:0005524">
    <property type="term" value="F:ATP binding"/>
    <property type="evidence" value="ECO:0007669"/>
    <property type="project" value="UniProtKB-KW"/>
</dbReference>
<dbReference type="InterPro" id="IPR037171">
    <property type="entry name" value="NagB/RpiA_transferase-like"/>
</dbReference>
<reference evidence="6 7" key="1">
    <citation type="journal article" date="2005" name="Int. J. Syst. Evol. Microbiol.">
        <title>Nitrincola lacisaponensis gen. nov., sp. nov., a novel alkaliphilic bacterium isolated from an alkaline, saline lake.</title>
        <authorList>
            <person name="Dimitriu P.A."/>
            <person name="Shukla S.K."/>
            <person name="Conradt J."/>
            <person name="Marquez M.C."/>
            <person name="Ventosa A."/>
            <person name="Maglia A."/>
            <person name="Peyton B.M."/>
            <person name="Pinkart H.C."/>
            <person name="Mormile M.R."/>
        </authorList>
    </citation>
    <scope>NUCLEOTIDE SEQUENCE [LARGE SCALE GENOMIC DNA]</scope>
    <source>
        <strain evidence="6 7">4CA</strain>
    </source>
</reference>
<keyword evidence="2 4" id="KW-0547">Nucleotide-binding</keyword>
<feature type="binding site" evidence="4">
    <location>
        <position position="56"/>
    </location>
    <ligand>
        <name>substrate</name>
    </ligand>
</feature>
<dbReference type="Proteomes" id="UP000027318">
    <property type="component" value="Unassembled WGS sequence"/>
</dbReference>
<keyword evidence="5" id="KW-0460">Magnesium</keyword>
<feature type="binding site" evidence="4">
    <location>
        <begin position="5"/>
        <end position="9"/>
    </location>
    <ligand>
        <name>ATP</name>
        <dbReference type="ChEBI" id="CHEBI:30616"/>
    </ligand>
</feature>
<keyword evidence="7" id="KW-1185">Reference proteome</keyword>
<dbReference type="GO" id="GO:0035999">
    <property type="term" value="P:tetrahydrofolate interconversion"/>
    <property type="evidence" value="ECO:0007669"/>
    <property type="project" value="TreeGrafter"/>
</dbReference>
<comment type="cofactor">
    <cofactor evidence="5">
        <name>Mg(2+)</name>
        <dbReference type="ChEBI" id="CHEBI:18420"/>
    </cofactor>
</comment>
<dbReference type="GO" id="GO:0046872">
    <property type="term" value="F:metal ion binding"/>
    <property type="evidence" value="ECO:0007669"/>
    <property type="project" value="UniProtKB-KW"/>
</dbReference>
<protein>
    <recommendedName>
        <fullName evidence="5">5-formyltetrahydrofolate cyclo-ligase</fullName>
        <ecNumber evidence="5">6.3.3.2</ecNumber>
    </recommendedName>
</protein>
<dbReference type="PATRIC" id="fig|267850.7.peg.408"/>
<organism evidence="6 7">
    <name type="scientific">Nitrincola lacisaponensis</name>
    <dbReference type="NCBI Taxonomy" id="267850"/>
    <lineage>
        <taxon>Bacteria</taxon>
        <taxon>Pseudomonadati</taxon>
        <taxon>Pseudomonadota</taxon>
        <taxon>Gammaproteobacteria</taxon>
        <taxon>Oceanospirillales</taxon>
        <taxon>Oceanospirillaceae</taxon>
        <taxon>Nitrincola</taxon>
    </lineage>
</organism>
<dbReference type="InterPro" id="IPR002698">
    <property type="entry name" value="FTHF_cligase"/>
</dbReference>
<feature type="binding site" evidence="4">
    <location>
        <begin position="136"/>
        <end position="144"/>
    </location>
    <ligand>
        <name>ATP</name>
        <dbReference type="ChEBI" id="CHEBI:30616"/>
    </ligand>
</feature>
<name>A0A063Y9U3_9GAMM</name>
<evidence type="ECO:0000256" key="4">
    <source>
        <dbReference type="PIRSR" id="PIRSR006806-1"/>
    </source>
</evidence>
<dbReference type="Gene3D" id="3.40.50.10420">
    <property type="entry name" value="NagB/RpiA/CoA transferase-like"/>
    <property type="match status" value="1"/>
</dbReference>
<dbReference type="RefSeq" id="WP_036543376.1">
    <property type="nucleotide sequence ID" value="NZ_JBKBNO010000007.1"/>
</dbReference>
<gene>
    <name evidence="6" type="ORF">ADINL_0412</name>
</gene>
<dbReference type="PANTHER" id="PTHR23407:SF1">
    <property type="entry name" value="5-FORMYLTETRAHYDROFOLATE CYCLO-LIGASE"/>
    <property type="match status" value="1"/>
</dbReference>
<dbReference type="OrthoDB" id="9801938at2"/>
<feature type="binding site" evidence="4">
    <location>
        <position position="51"/>
    </location>
    <ligand>
        <name>substrate</name>
    </ligand>
</feature>
<dbReference type="AlphaFoldDB" id="A0A063Y9U3"/>
<evidence type="ECO:0000256" key="1">
    <source>
        <dbReference type="ARBA" id="ARBA00010638"/>
    </source>
</evidence>
<dbReference type="PANTHER" id="PTHR23407">
    <property type="entry name" value="ATPASE INHIBITOR/5-FORMYLTETRAHYDROFOLATE CYCLO-LIGASE"/>
    <property type="match status" value="1"/>
</dbReference>
<dbReference type="GO" id="GO:0009396">
    <property type="term" value="P:folic acid-containing compound biosynthetic process"/>
    <property type="evidence" value="ECO:0007669"/>
    <property type="project" value="TreeGrafter"/>
</dbReference>
<dbReference type="STRING" id="267850.ADINL_0412"/>
<keyword evidence="6" id="KW-0436">Ligase</keyword>
<dbReference type="PIRSF" id="PIRSF006806">
    <property type="entry name" value="FTHF_cligase"/>
    <property type="match status" value="1"/>
</dbReference>
<comment type="caution">
    <text evidence="6">The sequence shown here is derived from an EMBL/GenBank/DDBJ whole genome shotgun (WGS) entry which is preliminary data.</text>
</comment>
<dbReference type="InterPro" id="IPR024185">
    <property type="entry name" value="FTHF_cligase-like_sf"/>
</dbReference>
<comment type="catalytic activity">
    <reaction evidence="5">
        <text>(6S)-5-formyl-5,6,7,8-tetrahydrofolate + ATP = (6R)-5,10-methenyltetrahydrofolate + ADP + phosphate</text>
        <dbReference type="Rhea" id="RHEA:10488"/>
        <dbReference type="ChEBI" id="CHEBI:30616"/>
        <dbReference type="ChEBI" id="CHEBI:43474"/>
        <dbReference type="ChEBI" id="CHEBI:57455"/>
        <dbReference type="ChEBI" id="CHEBI:57457"/>
        <dbReference type="ChEBI" id="CHEBI:456216"/>
        <dbReference type="EC" id="6.3.3.2"/>
    </reaction>
</comment>
<dbReference type="Pfam" id="PF01812">
    <property type="entry name" value="5-FTHF_cyc-lig"/>
    <property type="match status" value="1"/>
</dbReference>
<evidence type="ECO:0000313" key="7">
    <source>
        <dbReference type="Proteomes" id="UP000027318"/>
    </source>
</evidence>
<evidence type="ECO:0000256" key="2">
    <source>
        <dbReference type="ARBA" id="ARBA00022741"/>
    </source>
</evidence>
<accession>A0A063Y9U3</accession>
<dbReference type="EC" id="6.3.3.2" evidence="5"/>
<proteinExistence type="inferred from homology"/>
<evidence type="ECO:0000256" key="5">
    <source>
        <dbReference type="RuleBase" id="RU361279"/>
    </source>
</evidence>